<name>A0A7U0J6F4_9CAUD</name>
<sequence>MLALTRTELLQLVIPKWQEKISRVLFKLKNEYPGNNCDLLGRQLIVALNLKTGVSGMVNGVLFNVVGKLTDTETLSLYFLQPHADTEVIAIDLKVIDALFLKRKQEDWK</sequence>
<reference evidence="1 2" key="1">
    <citation type="submission" date="2020-12" db="EMBL/GenBank/DDBJ databases">
        <title>Genomic characterization of four novel bacteriophages infecting Klebsiella pneumoniae.</title>
        <authorList>
            <person name="Estrada Bonilla B."/>
            <person name="Costa A.R."/>
            <person name="van Rossum T."/>
            <person name="Hagedoorn S."/>
            <person name="Wallinga H."/>
            <person name="Xiao M."/>
            <person name="Song W."/>
            <person name="Haas P.-J."/>
            <person name="Nobrega F.L."/>
            <person name="Brouns S.J.J."/>
        </authorList>
    </citation>
    <scope>NUCLEOTIDE SEQUENCE [LARGE SCALE GENOMIC DNA]</scope>
</reference>
<gene>
    <name evidence="1" type="ORF">vBKpMFBKp24_297</name>
</gene>
<accession>A0A7U0J6F4</accession>
<dbReference type="EMBL" id="MW394391">
    <property type="protein sequence ID" value="QQV92290.1"/>
    <property type="molecule type" value="Genomic_DNA"/>
</dbReference>
<evidence type="ECO:0000313" key="2">
    <source>
        <dbReference type="Proteomes" id="UP000596381"/>
    </source>
</evidence>
<evidence type="ECO:0000313" key="1">
    <source>
        <dbReference type="EMBL" id="QQV92290.1"/>
    </source>
</evidence>
<dbReference type="Proteomes" id="UP000596381">
    <property type="component" value="Segment"/>
</dbReference>
<proteinExistence type="predicted"/>
<organism evidence="1 2">
    <name type="scientific">Klebsiella phage vB_KpM_FBKp24</name>
    <dbReference type="NCBI Taxonomy" id="2801834"/>
    <lineage>
        <taxon>Viruses</taxon>
        <taxon>Duplodnaviria</taxon>
        <taxon>Heunggongvirae</taxon>
        <taxon>Uroviricota</taxon>
        <taxon>Caudoviricetes</taxon>
        <taxon>Chimalliviridae</taxon>
        <taxon>Maaswegvirus</taxon>
        <taxon>Maaswegvirus Kp24</taxon>
    </lineage>
</organism>
<protein>
    <submittedName>
        <fullName evidence="1">Uncharacterized protein</fullName>
    </submittedName>
</protein>
<keyword evidence="2" id="KW-1185">Reference proteome</keyword>